<dbReference type="EMBL" id="CP051177">
    <property type="protein sequence ID" value="QKX49393.1"/>
    <property type="molecule type" value="Genomic_DNA"/>
</dbReference>
<dbReference type="PANTHER" id="PTHR34474">
    <property type="entry name" value="SIGNAL TRANSDUCTION PROTEIN TRAP"/>
    <property type="match status" value="1"/>
</dbReference>
<dbReference type="OrthoDB" id="2617048at2"/>
<dbReference type="InterPro" id="IPR050404">
    <property type="entry name" value="Heme-degrading_MO"/>
</dbReference>
<reference evidence="1 2" key="1">
    <citation type="submission" date="2020-04" db="EMBL/GenBank/DDBJ databases">
        <authorList>
            <person name="Pajer P."/>
            <person name="Broz P."/>
        </authorList>
    </citation>
    <scope>NUCLEOTIDE SEQUENCE [LARGE SCALE GENOMIC DNA]</scope>
    <source>
        <strain evidence="2">NRL-ATB46093</strain>
    </source>
</reference>
<evidence type="ECO:0000313" key="2">
    <source>
        <dbReference type="Proteomes" id="UP000509222"/>
    </source>
</evidence>
<dbReference type="InterPro" id="IPR007138">
    <property type="entry name" value="ABM_dom"/>
</dbReference>
<protein>
    <submittedName>
        <fullName evidence="1">Antibiotic biosynthesis monooxygenase</fullName>
    </submittedName>
</protein>
<dbReference type="InterPro" id="IPR011008">
    <property type="entry name" value="Dimeric_a/b-barrel"/>
</dbReference>
<dbReference type="Gene3D" id="3.30.70.100">
    <property type="match status" value="1"/>
</dbReference>
<dbReference type="eggNOG" id="COG2329">
    <property type="taxonomic scope" value="Bacteria"/>
</dbReference>
<reference evidence="2" key="2">
    <citation type="submission" date="2020-06" db="EMBL/GenBank/DDBJ databases">
        <title>Isolation of Planomicrobium glaciei.</title>
        <authorList>
            <person name="Malisova L."/>
            <person name="Safrankova R."/>
            <person name="Jakubu V."/>
            <person name="Spanelova P."/>
        </authorList>
    </citation>
    <scope>NUCLEOTIDE SEQUENCE [LARGE SCALE GENOMIC DNA]</scope>
    <source>
        <strain evidence="2">NRL-ATB46093</strain>
    </source>
</reference>
<accession>A0A1G8JBV0</accession>
<dbReference type="Pfam" id="PF03992">
    <property type="entry name" value="ABM"/>
    <property type="match status" value="1"/>
</dbReference>
<keyword evidence="2" id="KW-1185">Reference proteome</keyword>
<dbReference type="PROSITE" id="PS51725">
    <property type="entry name" value="ABM"/>
    <property type="match status" value="1"/>
</dbReference>
<dbReference type="AlphaFoldDB" id="A0A1G8JBV0"/>
<organism evidence="1 2">
    <name type="scientific">Planococcus glaciei</name>
    <dbReference type="NCBI Taxonomy" id="459472"/>
    <lineage>
        <taxon>Bacteria</taxon>
        <taxon>Bacillati</taxon>
        <taxon>Bacillota</taxon>
        <taxon>Bacilli</taxon>
        <taxon>Bacillales</taxon>
        <taxon>Caryophanaceae</taxon>
        <taxon>Planococcus</taxon>
    </lineage>
</organism>
<gene>
    <name evidence="1" type="ORF">HF394_01705</name>
</gene>
<dbReference type="SUPFAM" id="SSF54909">
    <property type="entry name" value="Dimeric alpha+beta barrel"/>
    <property type="match status" value="1"/>
</dbReference>
<dbReference type="PANTHER" id="PTHR34474:SF4">
    <property type="entry name" value="HEME OXYGENASE (STAPHYLOBILIN-PRODUCING) 1"/>
    <property type="match status" value="1"/>
</dbReference>
<proteinExistence type="predicted"/>
<dbReference type="RefSeq" id="WP_036810547.1">
    <property type="nucleotide sequence ID" value="NZ_CP051177.1"/>
</dbReference>
<dbReference type="STRING" id="459472.SAMN04487975_11447"/>
<keyword evidence="1" id="KW-0560">Oxidoreductase</keyword>
<name>A0A1G8JBV0_9BACL</name>
<keyword evidence="1" id="KW-0503">Monooxygenase</keyword>
<sequence length="101" mass="12108">MYIVTSTVEVPMEKTQDLIEIYQNRSRRVDQAEGFQQFRLIQNTKKLNELTVHMEWQSKESYLKWVRSSEFKEIHELEKNYPDKDLAGIAPKVRQYEVVAE</sequence>
<evidence type="ECO:0000313" key="1">
    <source>
        <dbReference type="EMBL" id="QKX49393.1"/>
    </source>
</evidence>
<dbReference type="Proteomes" id="UP000509222">
    <property type="component" value="Chromosome"/>
</dbReference>
<dbReference type="GO" id="GO:0004497">
    <property type="term" value="F:monooxygenase activity"/>
    <property type="evidence" value="ECO:0007669"/>
    <property type="project" value="UniProtKB-KW"/>
</dbReference>